<dbReference type="InterPro" id="IPR027417">
    <property type="entry name" value="P-loop_NTPase"/>
</dbReference>
<sequence length="261" mass="29429">MAPRQVAIFGCPRSGTSWLGQLFNASEAVAYRYQPLFSYEFKDWFGRHGVSDASLAAFGEALLAAQSDFVLQDLRPPKRGRPSHLVWKEVRYHDLMPALAALPGLQQLIYIHRPAVDVLNSWYQAPKEFRAGQDIHAEYLDAPSKNTDPCEYNGFNRWKASLALALQVQAAHPDKLCFVAYDRLRAEPEAQLGALFKRVGLTMTEQVQRFIAASTSRHDTDAYSVFRSHETEITLPADIVRHLRDDASGRDLAEQALQRSL</sequence>
<comment type="caution">
    <text evidence="1">The sequence shown here is derived from an EMBL/GenBank/DDBJ whole genome shotgun (WGS) entry which is preliminary data.</text>
</comment>
<dbReference type="PANTHER" id="PTHR10704:SF44">
    <property type="entry name" value="LD35051P-RELATED"/>
    <property type="match status" value="1"/>
</dbReference>
<dbReference type="RefSeq" id="WP_341429095.1">
    <property type="nucleotide sequence ID" value="NZ_JBBUTG010000032.1"/>
</dbReference>
<dbReference type="SUPFAM" id="SSF52540">
    <property type="entry name" value="P-loop containing nucleoside triphosphate hydrolases"/>
    <property type="match status" value="1"/>
</dbReference>
<evidence type="ECO:0000313" key="2">
    <source>
        <dbReference type="Proteomes" id="UP001371218"/>
    </source>
</evidence>
<dbReference type="EMBL" id="JBBUTG010000032">
    <property type="protein sequence ID" value="MEK8034668.1"/>
    <property type="molecule type" value="Genomic_DNA"/>
</dbReference>
<keyword evidence="2" id="KW-1185">Reference proteome</keyword>
<accession>A0ABU9BZ06</accession>
<dbReference type="Gene3D" id="3.40.50.300">
    <property type="entry name" value="P-loop containing nucleotide triphosphate hydrolases"/>
    <property type="match status" value="1"/>
</dbReference>
<reference evidence="1 2" key="1">
    <citation type="submission" date="2024-04" db="EMBL/GenBank/DDBJ databases">
        <title>Novel species of the genus Ideonella isolated from streams.</title>
        <authorList>
            <person name="Lu H."/>
        </authorList>
    </citation>
    <scope>NUCLEOTIDE SEQUENCE [LARGE SCALE GENOMIC DNA]</scope>
    <source>
        <strain evidence="1 2">DXS29W</strain>
    </source>
</reference>
<dbReference type="Pfam" id="PF13469">
    <property type="entry name" value="Sulfotransfer_3"/>
    <property type="match status" value="1"/>
</dbReference>
<protein>
    <submittedName>
        <fullName evidence="1">Sulfotransferase</fullName>
    </submittedName>
</protein>
<name>A0ABU9BZ06_9BURK</name>
<dbReference type="PANTHER" id="PTHR10704">
    <property type="entry name" value="CARBOHYDRATE SULFOTRANSFERASE"/>
    <property type="match status" value="1"/>
</dbReference>
<organism evidence="1 2">
    <name type="scientific">Ideonella lacteola</name>
    <dbReference type="NCBI Taxonomy" id="2984193"/>
    <lineage>
        <taxon>Bacteria</taxon>
        <taxon>Pseudomonadati</taxon>
        <taxon>Pseudomonadota</taxon>
        <taxon>Betaproteobacteria</taxon>
        <taxon>Burkholderiales</taxon>
        <taxon>Sphaerotilaceae</taxon>
        <taxon>Ideonella</taxon>
    </lineage>
</organism>
<dbReference type="InterPro" id="IPR051135">
    <property type="entry name" value="Gal/GlcNAc/GalNAc_ST"/>
</dbReference>
<gene>
    <name evidence="1" type="ORF">AACH06_27950</name>
</gene>
<evidence type="ECO:0000313" key="1">
    <source>
        <dbReference type="EMBL" id="MEK8034668.1"/>
    </source>
</evidence>
<proteinExistence type="predicted"/>
<dbReference type="Proteomes" id="UP001371218">
    <property type="component" value="Unassembled WGS sequence"/>
</dbReference>